<dbReference type="AlphaFoldDB" id="D3BQX7"/>
<evidence type="ECO:0000313" key="3">
    <source>
        <dbReference type="EMBL" id="EFA76163.1"/>
    </source>
</evidence>
<name>D3BQX7_HETP5</name>
<dbReference type="OMA" id="HIVIFTI"/>
<reference evidence="3 4" key="1">
    <citation type="journal article" date="2011" name="Genome Res.">
        <title>Phylogeny-wide analysis of social amoeba genomes highlights ancient origins for complex intercellular communication.</title>
        <authorList>
            <person name="Heidel A.J."/>
            <person name="Lawal H.M."/>
            <person name="Felder M."/>
            <person name="Schilde C."/>
            <person name="Helps N.R."/>
            <person name="Tunggal B."/>
            <person name="Rivero F."/>
            <person name="John U."/>
            <person name="Schleicher M."/>
            <person name="Eichinger L."/>
            <person name="Platzer M."/>
            <person name="Noegel A.A."/>
            <person name="Schaap P."/>
            <person name="Gloeckner G."/>
        </authorList>
    </citation>
    <scope>NUCLEOTIDE SEQUENCE [LARGE SCALE GENOMIC DNA]</scope>
    <source>
        <strain evidence="4">ATCC 26659 / Pp 5 / PN500</strain>
    </source>
</reference>
<feature type="chain" id="PRO_5003042442" evidence="2">
    <location>
        <begin position="20"/>
        <end position="364"/>
    </location>
</feature>
<evidence type="ECO:0000256" key="1">
    <source>
        <dbReference type="SAM" id="Phobius"/>
    </source>
</evidence>
<proteinExistence type="predicted"/>
<gene>
    <name evidence="3" type="ORF">PPL_10380</name>
</gene>
<dbReference type="RefSeq" id="XP_020428297.1">
    <property type="nucleotide sequence ID" value="XM_020581157.1"/>
</dbReference>
<keyword evidence="1" id="KW-0812">Transmembrane</keyword>
<comment type="caution">
    <text evidence="3">The sequence shown here is derived from an EMBL/GenBank/DDBJ whole genome shotgun (WGS) entry which is preliminary data.</text>
</comment>
<dbReference type="FunCoup" id="D3BQX7">
    <property type="interactions" value="805"/>
</dbReference>
<keyword evidence="4" id="KW-1185">Reference proteome</keyword>
<feature type="transmembrane region" description="Helical" evidence="1">
    <location>
        <begin position="346"/>
        <end position="363"/>
    </location>
</feature>
<dbReference type="InParanoid" id="D3BQX7"/>
<protein>
    <submittedName>
        <fullName evidence="3">Uncharacterized protein</fullName>
    </submittedName>
</protein>
<organism evidence="3 4">
    <name type="scientific">Heterostelium pallidum (strain ATCC 26659 / Pp 5 / PN500)</name>
    <name type="common">Cellular slime mold</name>
    <name type="synonym">Polysphondylium pallidum</name>
    <dbReference type="NCBI Taxonomy" id="670386"/>
    <lineage>
        <taxon>Eukaryota</taxon>
        <taxon>Amoebozoa</taxon>
        <taxon>Evosea</taxon>
        <taxon>Eumycetozoa</taxon>
        <taxon>Dictyostelia</taxon>
        <taxon>Acytosteliales</taxon>
        <taxon>Acytosteliaceae</taxon>
        <taxon>Heterostelium</taxon>
    </lineage>
</organism>
<keyword evidence="2" id="KW-0732">Signal</keyword>
<dbReference type="GeneID" id="31365850"/>
<evidence type="ECO:0000313" key="4">
    <source>
        <dbReference type="Proteomes" id="UP000001396"/>
    </source>
</evidence>
<keyword evidence="1" id="KW-1133">Transmembrane helix</keyword>
<accession>D3BQX7</accession>
<dbReference type="Proteomes" id="UP000001396">
    <property type="component" value="Unassembled WGS sequence"/>
</dbReference>
<keyword evidence="1" id="KW-0472">Membrane</keyword>
<sequence length="364" mass="41642">MTMSFFLFILILSLSLVYSTTTTNNDINILIEKKDERVNGGFGQSNSKLDSDMCLLELNDQSSENTTTEERVFPKRCQFLSQDVSRSVASKMSCCTESDAGRFELRVNNIISQMYAPLYHCNNLKTPLNNSGYSVKEFLASPSGMTPDLQSGDETGKDHLLEDVLDSRFYVKLCSEHLAALQCMRCSRDQRSVLGRAGFEDYRPKRYDRDNDPLFYLRDNLNIDGYPFVLCEQYAMRLFNYCQFLNVRETPFVQQFIFNEHSKNHFVGITQNSGLPEGVRLSPWVSQDFIDVFLISNVNCYTRDMPTFTIPKCTTIINNQWSNRYVDAPNDPPPSNDFVFSATHKSSVYLSLIIIAIILNLILT</sequence>
<dbReference type="EMBL" id="ADBJ01000049">
    <property type="protein sequence ID" value="EFA76163.1"/>
    <property type="molecule type" value="Genomic_DNA"/>
</dbReference>
<dbReference type="STRING" id="670386.D3BQX7"/>
<evidence type="ECO:0000256" key="2">
    <source>
        <dbReference type="SAM" id="SignalP"/>
    </source>
</evidence>
<feature type="signal peptide" evidence="2">
    <location>
        <begin position="1"/>
        <end position="19"/>
    </location>
</feature>